<dbReference type="PANTHER" id="PTHR36138:SF13">
    <property type="entry name" value="OS04G0604500 PROTEIN"/>
    <property type="match status" value="1"/>
</dbReference>
<protein>
    <submittedName>
        <fullName evidence="2">Uncharacterized protein</fullName>
    </submittedName>
</protein>
<sequence length="52" mass="6242">MIQRQYEEKGYVEYEVYDDEDVEDEARAPRPGRRRTRPCVVKQQGGQVKRLN</sequence>
<dbReference type="PANTHER" id="PTHR36138">
    <property type="entry name" value="EXPRESSED PROTEIN-RELATED"/>
    <property type="match status" value="1"/>
</dbReference>
<reference evidence="2" key="1">
    <citation type="submission" date="2014-09" db="EMBL/GenBank/DDBJ databases">
        <authorList>
            <person name="Magalhaes I.L.F."/>
            <person name="Oliveira U."/>
            <person name="Santos F.R."/>
            <person name="Vidigal T.H.D.A."/>
            <person name="Brescovit A.D."/>
            <person name="Santos A.J."/>
        </authorList>
    </citation>
    <scope>NUCLEOTIDE SEQUENCE</scope>
    <source>
        <tissue evidence="2">Shoot tissue taken approximately 20 cm above the soil surface</tissue>
    </source>
</reference>
<dbReference type="AlphaFoldDB" id="A0A0A8YGX2"/>
<accession>A0A0A8YGX2</accession>
<organism evidence="2">
    <name type="scientific">Arundo donax</name>
    <name type="common">Giant reed</name>
    <name type="synonym">Donax arundinaceus</name>
    <dbReference type="NCBI Taxonomy" id="35708"/>
    <lineage>
        <taxon>Eukaryota</taxon>
        <taxon>Viridiplantae</taxon>
        <taxon>Streptophyta</taxon>
        <taxon>Embryophyta</taxon>
        <taxon>Tracheophyta</taxon>
        <taxon>Spermatophyta</taxon>
        <taxon>Magnoliopsida</taxon>
        <taxon>Liliopsida</taxon>
        <taxon>Poales</taxon>
        <taxon>Poaceae</taxon>
        <taxon>PACMAD clade</taxon>
        <taxon>Arundinoideae</taxon>
        <taxon>Arundineae</taxon>
        <taxon>Arundo</taxon>
    </lineage>
</organism>
<proteinExistence type="predicted"/>
<dbReference type="EMBL" id="GBRH01272784">
    <property type="protein sequence ID" value="JAD25111.1"/>
    <property type="molecule type" value="Transcribed_RNA"/>
</dbReference>
<feature type="region of interest" description="Disordered" evidence="1">
    <location>
        <begin position="19"/>
        <end position="52"/>
    </location>
</feature>
<evidence type="ECO:0000256" key="1">
    <source>
        <dbReference type="SAM" id="MobiDB-lite"/>
    </source>
</evidence>
<evidence type="ECO:0000313" key="2">
    <source>
        <dbReference type="EMBL" id="JAD25111.1"/>
    </source>
</evidence>
<name>A0A0A8YGX2_ARUDO</name>
<reference evidence="2" key="2">
    <citation type="journal article" date="2015" name="Data Brief">
        <title>Shoot transcriptome of the giant reed, Arundo donax.</title>
        <authorList>
            <person name="Barrero R.A."/>
            <person name="Guerrero F.D."/>
            <person name="Moolhuijzen P."/>
            <person name="Goolsby J.A."/>
            <person name="Tidwell J."/>
            <person name="Bellgard S.E."/>
            <person name="Bellgard M.I."/>
        </authorList>
    </citation>
    <scope>NUCLEOTIDE SEQUENCE</scope>
    <source>
        <tissue evidence="2">Shoot tissue taken approximately 20 cm above the soil surface</tissue>
    </source>
</reference>